<dbReference type="Pfam" id="PF00440">
    <property type="entry name" value="TetR_N"/>
    <property type="match status" value="1"/>
</dbReference>
<proteinExistence type="predicted"/>
<keyword evidence="2 4" id="KW-0238">DNA-binding</keyword>
<protein>
    <submittedName>
        <fullName evidence="6">TetR/AcrR family transcriptional regulator</fullName>
    </submittedName>
</protein>
<comment type="caution">
    <text evidence="6">The sequence shown here is derived from an EMBL/GenBank/DDBJ whole genome shotgun (WGS) entry which is preliminary data.</text>
</comment>
<feature type="DNA-binding region" description="H-T-H motif" evidence="4">
    <location>
        <begin position="35"/>
        <end position="54"/>
    </location>
</feature>
<name>A0ABU3PIL9_9BURK</name>
<dbReference type="Gene3D" id="1.10.357.10">
    <property type="entry name" value="Tetracycline Repressor, domain 2"/>
    <property type="match status" value="1"/>
</dbReference>
<keyword evidence="7" id="KW-1185">Reference proteome</keyword>
<dbReference type="PROSITE" id="PS50977">
    <property type="entry name" value="HTH_TETR_2"/>
    <property type="match status" value="1"/>
</dbReference>
<dbReference type="InterPro" id="IPR050109">
    <property type="entry name" value="HTH-type_TetR-like_transc_reg"/>
</dbReference>
<dbReference type="InterPro" id="IPR009057">
    <property type="entry name" value="Homeodomain-like_sf"/>
</dbReference>
<dbReference type="InterPro" id="IPR036271">
    <property type="entry name" value="Tet_transcr_reg_TetR-rel_C_sf"/>
</dbReference>
<dbReference type="PANTHER" id="PTHR30055:SF234">
    <property type="entry name" value="HTH-TYPE TRANSCRIPTIONAL REGULATOR BETI"/>
    <property type="match status" value="1"/>
</dbReference>
<dbReference type="RefSeq" id="WP_315653307.1">
    <property type="nucleotide sequence ID" value="NZ_JAVXZY010000016.1"/>
</dbReference>
<dbReference type="PANTHER" id="PTHR30055">
    <property type="entry name" value="HTH-TYPE TRANSCRIPTIONAL REGULATOR RUTR"/>
    <property type="match status" value="1"/>
</dbReference>
<dbReference type="Proteomes" id="UP001246372">
    <property type="component" value="Unassembled WGS sequence"/>
</dbReference>
<evidence type="ECO:0000256" key="2">
    <source>
        <dbReference type="ARBA" id="ARBA00023125"/>
    </source>
</evidence>
<organism evidence="6 7">
    <name type="scientific">Roseateles aquae</name>
    <dbReference type="NCBI Taxonomy" id="3077235"/>
    <lineage>
        <taxon>Bacteria</taxon>
        <taxon>Pseudomonadati</taxon>
        <taxon>Pseudomonadota</taxon>
        <taxon>Betaproteobacteria</taxon>
        <taxon>Burkholderiales</taxon>
        <taxon>Sphaerotilaceae</taxon>
        <taxon>Roseateles</taxon>
    </lineage>
</organism>
<sequence length="210" mass="23298">MNTATTADAGPASIRDRLLQAAKTCFLADDYHAVSTRRIADLAGANQSMIRYYFGSKEGLYEEMLRSTLQPLLDVLDSEMLATPAGFADYLRLYYRTMLGAPEFPRLIIKVLALRAGPGRRFIQQLLERGRSRGAQRVEQLKAEGQAAATLDPDVLRMSFVSLAMTPLLLKEVFEEQMEREMDASFLDTLAQFNGQLISAGLAALRQEAA</sequence>
<dbReference type="SUPFAM" id="SSF48498">
    <property type="entry name" value="Tetracyclin repressor-like, C-terminal domain"/>
    <property type="match status" value="1"/>
</dbReference>
<accession>A0ABU3PIL9</accession>
<evidence type="ECO:0000256" key="1">
    <source>
        <dbReference type="ARBA" id="ARBA00023015"/>
    </source>
</evidence>
<evidence type="ECO:0000313" key="7">
    <source>
        <dbReference type="Proteomes" id="UP001246372"/>
    </source>
</evidence>
<feature type="domain" description="HTH tetR-type" evidence="5">
    <location>
        <begin position="12"/>
        <end position="72"/>
    </location>
</feature>
<evidence type="ECO:0000313" key="6">
    <source>
        <dbReference type="EMBL" id="MDT9002410.1"/>
    </source>
</evidence>
<keyword evidence="3" id="KW-0804">Transcription</keyword>
<dbReference type="InterPro" id="IPR001647">
    <property type="entry name" value="HTH_TetR"/>
</dbReference>
<gene>
    <name evidence="6" type="ORF">RQP53_24225</name>
</gene>
<evidence type="ECO:0000259" key="5">
    <source>
        <dbReference type="PROSITE" id="PS50977"/>
    </source>
</evidence>
<reference evidence="6" key="1">
    <citation type="submission" date="2023-09" db="EMBL/GenBank/DDBJ databases">
        <title>Paucibacter sp. APW11 Genome sequencing and assembly.</title>
        <authorList>
            <person name="Kim I."/>
        </authorList>
    </citation>
    <scope>NUCLEOTIDE SEQUENCE</scope>
    <source>
        <strain evidence="6">APW11</strain>
    </source>
</reference>
<dbReference type="SUPFAM" id="SSF46689">
    <property type="entry name" value="Homeodomain-like"/>
    <property type="match status" value="1"/>
</dbReference>
<keyword evidence="1" id="KW-0805">Transcription regulation</keyword>
<evidence type="ECO:0000256" key="3">
    <source>
        <dbReference type="ARBA" id="ARBA00023163"/>
    </source>
</evidence>
<dbReference type="EMBL" id="JAVXZY010000016">
    <property type="protein sequence ID" value="MDT9002410.1"/>
    <property type="molecule type" value="Genomic_DNA"/>
</dbReference>
<evidence type="ECO:0000256" key="4">
    <source>
        <dbReference type="PROSITE-ProRule" id="PRU00335"/>
    </source>
</evidence>